<proteinExistence type="predicted"/>
<sequence>MYKPLCIRRDAAVCFHGRAAVFPFFPALSGGQRKTGRGPGTACFAEGGRAGRTLPPAAFLVVRRYDEIKQFRSELGPVIFPHGLNRLDEGRHVHLVELHVMGLQLLHGLADEGVPVFTLLGLCLAARFDNGLLLFGGQLAESLLADEHQVGNHEMLGP</sequence>
<accession>A0A645HLB3</accession>
<organism evidence="1">
    <name type="scientific">bioreactor metagenome</name>
    <dbReference type="NCBI Taxonomy" id="1076179"/>
    <lineage>
        <taxon>unclassified sequences</taxon>
        <taxon>metagenomes</taxon>
        <taxon>ecological metagenomes</taxon>
    </lineage>
</organism>
<evidence type="ECO:0000313" key="1">
    <source>
        <dbReference type="EMBL" id="MPN39815.1"/>
    </source>
</evidence>
<name>A0A645HLB3_9ZZZZ</name>
<dbReference type="AlphaFoldDB" id="A0A645HLB3"/>
<protein>
    <submittedName>
        <fullName evidence="1">Uncharacterized protein</fullName>
    </submittedName>
</protein>
<reference evidence="1" key="1">
    <citation type="submission" date="2019-08" db="EMBL/GenBank/DDBJ databases">
        <authorList>
            <person name="Kucharzyk K."/>
            <person name="Murdoch R.W."/>
            <person name="Higgins S."/>
            <person name="Loffler F."/>
        </authorList>
    </citation>
    <scope>NUCLEOTIDE SEQUENCE</scope>
</reference>
<dbReference type="EMBL" id="VSSQ01095855">
    <property type="protein sequence ID" value="MPN39815.1"/>
    <property type="molecule type" value="Genomic_DNA"/>
</dbReference>
<comment type="caution">
    <text evidence="1">The sequence shown here is derived from an EMBL/GenBank/DDBJ whole genome shotgun (WGS) entry which is preliminary data.</text>
</comment>
<gene>
    <name evidence="1" type="ORF">SDC9_187349</name>
</gene>